<feature type="chain" id="PRO_5040101378" evidence="2">
    <location>
        <begin position="24"/>
        <end position="358"/>
    </location>
</feature>
<accession>A0A9Q7ZMS2</accession>
<dbReference type="GO" id="GO:0019534">
    <property type="term" value="F:toxin transmembrane transporter activity"/>
    <property type="evidence" value="ECO:0007669"/>
    <property type="project" value="InterPro"/>
</dbReference>
<organism evidence="5 6">
    <name type="scientific">Citrobacter youngae</name>
    <dbReference type="NCBI Taxonomy" id="133448"/>
    <lineage>
        <taxon>Bacteria</taxon>
        <taxon>Pseudomonadati</taxon>
        <taxon>Pseudomonadota</taxon>
        <taxon>Gammaproteobacteria</taxon>
        <taxon>Enterobacterales</taxon>
        <taxon>Enterobacteriaceae</taxon>
        <taxon>Citrobacter</taxon>
        <taxon>Citrobacter freundii complex</taxon>
    </lineage>
</organism>
<evidence type="ECO:0000313" key="5">
    <source>
        <dbReference type="EMBL" id="SUX81297.1"/>
    </source>
</evidence>
<name>A0A9Q7ZMS2_9ENTR</name>
<reference evidence="5 6" key="1">
    <citation type="submission" date="2018-06" db="EMBL/GenBank/DDBJ databases">
        <authorList>
            <consortium name="Pathogen Informatics"/>
            <person name="Doyle S."/>
        </authorList>
    </citation>
    <scope>NUCLEOTIDE SEQUENCE [LARGE SCALE GENOMIC DNA]</scope>
    <source>
        <strain evidence="5 6">NCTC8782</strain>
    </source>
</reference>
<dbReference type="GO" id="GO:0043213">
    <property type="term" value="P:bacteriocin transport"/>
    <property type="evidence" value="ECO:0007669"/>
    <property type="project" value="InterPro"/>
</dbReference>
<dbReference type="EMBL" id="UIGT01000001">
    <property type="protein sequence ID" value="SUX81297.1"/>
    <property type="molecule type" value="Genomic_DNA"/>
</dbReference>
<dbReference type="EMBL" id="UIGT01000001">
    <property type="protein sequence ID" value="SUX81295.1"/>
    <property type="molecule type" value="Genomic_DNA"/>
</dbReference>
<dbReference type="SUPFAM" id="SSF74653">
    <property type="entry name" value="TolA/TonB C-terminal domain"/>
    <property type="match status" value="1"/>
</dbReference>
<evidence type="ECO:0000256" key="2">
    <source>
        <dbReference type="SAM" id="SignalP"/>
    </source>
</evidence>
<dbReference type="AlphaFoldDB" id="A0A9Q7ZMS2"/>
<keyword evidence="2" id="KW-0732">Signal</keyword>
<proteinExistence type="predicted"/>
<feature type="region of interest" description="Disordered" evidence="1">
    <location>
        <begin position="78"/>
        <end position="105"/>
    </location>
</feature>
<feature type="compositionally biased region" description="Polar residues" evidence="1">
    <location>
        <begin position="91"/>
        <end position="102"/>
    </location>
</feature>
<dbReference type="GO" id="GO:0016020">
    <property type="term" value="C:membrane"/>
    <property type="evidence" value="ECO:0007669"/>
    <property type="project" value="InterPro"/>
</dbReference>
<evidence type="ECO:0000256" key="1">
    <source>
        <dbReference type="SAM" id="MobiDB-lite"/>
    </source>
</evidence>
<sequence>MKRFLVFIAATTSLMLLTPACWAKADSLGINKDCESHPVSDYGMTSITAFSQYQAESKKITDAMTSFCNKGKSMGDMGFGAASDQSETESRQWSNANLPGQSDEQKAFRDTTAHLLYYAMLNGFSGFDYPKAPEQNNAPPVTGFSPYETCNAISSDAAEYSTSQLPPNVKISLSEWKQIKSEFEMVCLAGVMNGNGQKPVDKKLMAGLNDIARDVYLQSYKIGSTHPKLSSPEQNDAVREKKNATERAVKEKRNAAIIQQNRKDREKQMVMNHQVQQSVASLRNAVMQRMNHTTDFSGKKCSVKVWLSQKGEVLSAEDESGDAGLCSAALQATKGVKINSMSDDVYNVLRNVTLNFDL</sequence>
<dbReference type="EMBL" id="UIGT01000001">
    <property type="protein sequence ID" value="SUX81293.1"/>
    <property type="molecule type" value="Genomic_DNA"/>
</dbReference>
<dbReference type="Gene3D" id="3.30.1150.10">
    <property type="match status" value="1"/>
</dbReference>
<feature type="signal peptide" evidence="2">
    <location>
        <begin position="1"/>
        <end position="23"/>
    </location>
</feature>
<dbReference type="Pfam" id="PF06519">
    <property type="entry name" value="TolA"/>
    <property type="match status" value="1"/>
</dbReference>
<gene>
    <name evidence="3" type="ORF">NCTC8782_03915</name>
    <name evidence="4" type="ORF">NCTC8782_03917</name>
    <name evidence="5" type="ORF">NCTC8782_03919</name>
</gene>
<dbReference type="InterPro" id="IPR014161">
    <property type="entry name" value="Tol-Pal_TolA"/>
</dbReference>
<evidence type="ECO:0000313" key="4">
    <source>
        <dbReference type="EMBL" id="SUX81295.1"/>
    </source>
</evidence>
<evidence type="ECO:0000313" key="6">
    <source>
        <dbReference type="Proteomes" id="UP000255286"/>
    </source>
</evidence>
<protein>
    <submittedName>
        <fullName evidence="5">Cell envelope integrity inner membrane protein TolA</fullName>
    </submittedName>
</protein>
<comment type="caution">
    <text evidence="5">The sequence shown here is derived from an EMBL/GenBank/DDBJ whole genome shotgun (WGS) entry which is preliminary data.</text>
</comment>
<dbReference type="RefSeq" id="WP_161799729.1">
    <property type="nucleotide sequence ID" value="NZ_UIGT01000001.1"/>
</dbReference>
<dbReference type="Proteomes" id="UP000255286">
    <property type="component" value="Unassembled WGS sequence"/>
</dbReference>
<evidence type="ECO:0000313" key="3">
    <source>
        <dbReference type="EMBL" id="SUX81293.1"/>
    </source>
</evidence>